<evidence type="ECO:0000313" key="11">
    <source>
        <dbReference type="Proteomes" id="UP000001876"/>
    </source>
</evidence>
<keyword evidence="3 8" id="KW-0812">Transmembrane</keyword>
<comment type="subcellular location">
    <subcellularLocation>
        <location evidence="8">Mitochondrion inner membrane</location>
        <topology evidence="8">Single-pass membrane protein</topology>
    </subcellularLocation>
    <subcellularLocation>
        <location evidence="1">Mitochondrion membrane</location>
        <topology evidence="1">Single-pass membrane protein</topology>
    </subcellularLocation>
</comment>
<keyword evidence="5 8" id="KW-1133">Transmembrane helix</keyword>
<protein>
    <recommendedName>
        <fullName evidence="8">Mitochondrial import inner membrane translocase subunit Tim21</fullName>
    </recommendedName>
</protein>
<dbReference type="RefSeq" id="XP_003056344.1">
    <property type="nucleotide sequence ID" value="XM_003056298.1"/>
</dbReference>
<evidence type="ECO:0000313" key="10">
    <source>
        <dbReference type="EMBL" id="EEH59720.1"/>
    </source>
</evidence>
<keyword evidence="7 8" id="KW-0472">Membrane</keyword>
<feature type="transmembrane region" description="Helical" evidence="8">
    <location>
        <begin position="49"/>
        <end position="70"/>
    </location>
</feature>
<dbReference type="KEGG" id="mpp:MICPUCDRAFT_6486"/>
<evidence type="ECO:0000256" key="9">
    <source>
        <dbReference type="SAM" id="MobiDB-lite"/>
    </source>
</evidence>
<dbReference type="EMBL" id="GG663736">
    <property type="protein sequence ID" value="EEH59720.1"/>
    <property type="molecule type" value="Genomic_DNA"/>
</dbReference>
<gene>
    <name evidence="10" type="ORF">MICPUCDRAFT_6486</name>
</gene>
<dbReference type="PANTHER" id="PTHR13032">
    <property type="entry name" value="MITOCHONDRIAL IMPORT INNER MEMBRANE TRANSLOCASE SUBUNIT TIM21"/>
    <property type="match status" value="1"/>
</dbReference>
<dbReference type="STRING" id="564608.C1MK91"/>
<evidence type="ECO:0000256" key="1">
    <source>
        <dbReference type="ARBA" id="ARBA00004304"/>
    </source>
</evidence>
<dbReference type="Proteomes" id="UP000001876">
    <property type="component" value="Unassembled WGS sequence"/>
</dbReference>
<comment type="function">
    <text evidence="8">Essential component of the TIM23 complex, a complex that mediates the translocation of transit peptide-containing proteins across the mitochondrial inner membrane.</text>
</comment>
<keyword evidence="8" id="KW-0999">Mitochondrion inner membrane</keyword>
<dbReference type="GO" id="GO:0030150">
    <property type="term" value="P:protein import into mitochondrial matrix"/>
    <property type="evidence" value="ECO:0007669"/>
    <property type="project" value="UniProtKB-UniRule"/>
</dbReference>
<organism evidence="11">
    <name type="scientific">Micromonas pusilla (strain CCMP1545)</name>
    <name type="common">Picoplanktonic green alga</name>
    <dbReference type="NCBI Taxonomy" id="564608"/>
    <lineage>
        <taxon>Eukaryota</taxon>
        <taxon>Viridiplantae</taxon>
        <taxon>Chlorophyta</taxon>
        <taxon>Mamiellophyceae</taxon>
        <taxon>Mamiellales</taxon>
        <taxon>Mamiellaceae</taxon>
        <taxon>Micromonas</taxon>
    </lineage>
</organism>
<dbReference type="OMA" id="DKWIPEK"/>
<dbReference type="GeneID" id="9681320"/>
<feature type="non-terminal residue" evidence="10">
    <location>
        <position position="171"/>
    </location>
</feature>
<dbReference type="PANTHER" id="PTHR13032:SF6">
    <property type="entry name" value="MITOCHONDRIAL IMPORT INNER MEMBRANE TRANSLOCASE SUBUNIT TIM21"/>
    <property type="match status" value="1"/>
</dbReference>
<feature type="non-terminal residue" evidence="10">
    <location>
        <position position="1"/>
    </location>
</feature>
<dbReference type="Pfam" id="PF08294">
    <property type="entry name" value="TIM21"/>
    <property type="match status" value="1"/>
</dbReference>
<proteinExistence type="inferred from homology"/>
<keyword evidence="4" id="KW-0809">Transit peptide</keyword>
<feature type="compositionally biased region" description="Low complexity" evidence="9">
    <location>
        <begin position="1"/>
        <end position="17"/>
    </location>
</feature>
<evidence type="ECO:0000256" key="2">
    <source>
        <dbReference type="ARBA" id="ARBA00010867"/>
    </source>
</evidence>
<feature type="region of interest" description="Disordered" evidence="9">
    <location>
        <begin position="1"/>
        <end position="22"/>
    </location>
</feature>
<keyword evidence="11" id="KW-1185">Reference proteome</keyword>
<evidence type="ECO:0000256" key="6">
    <source>
        <dbReference type="ARBA" id="ARBA00023128"/>
    </source>
</evidence>
<keyword evidence="8" id="KW-0813">Transport</keyword>
<dbReference type="Gene3D" id="3.10.450.320">
    <property type="entry name" value="Mitochondrial import inner membrane translocase subunit Tim21"/>
    <property type="match status" value="1"/>
</dbReference>
<dbReference type="InterPro" id="IPR038552">
    <property type="entry name" value="Tim21_IMS_sf"/>
</dbReference>
<keyword evidence="6 8" id="KW-0496">Mitochondrion</keyword>
<dbReference type="InterPro" id="IPR013261">
    <property type="entry name" value="Tim21"/>
</dbReference>
<evidence type="ECO:0000256" key="5">
    <source>
        <dbReference type="ARBA" id="ARBA00022989"/>
    </source>
</evidence>
<comment type="subunit">
    <text evidence="8">Component of the TIM23 complex.</text>
</comment>
<dbReference type="eggNOG" id="KOG4836">
    <property type="taxonomic scope" value="Eukaryota"/>
</dbReference>
<evidence type="ECO:0000256" key="3">
    <source>
        <dbReference type="ARBA" id="ARBA00022692"/>
    </source>
</evidence>
<reference evidence="10 11" key="1">
    <citation type="journal article" date="2009" name="Science">
        <title>Green evolution and dynamic adaptations revealed by genomes of the marine picoeukaryotes Micromonas.</title>
        <authorList>
            <person name="Worden A.Z."/>
            <person name="Lee J.H."/>
            <person name="Mock T."/>
            <person name="Rouze P."/>
            <person name="Simmons M.P."/>
            <person name="Aerts A.L."/>
            <person name="Allen A.E."/>
            <person name="Cuvelier M.L."/>
            <person name="Derelle E."/>
            <person name="Everett M.V."/>
            <person name="Foulon E."/>
            <person name="Grimwood J."/>
            <person name="Gundlach H."/>
            <person name="Henrissat B."/>
            <person name="Napoli C."/>
            <person name="McDonald S.M."/>
            <person name="Parker M.S."/>
            <person name="Rombauts S."/>
            <person name="Salamov A."/>
            <person name="Von Dassow P."/>
            <person name="Badger J.H."/>
            <person name="Coutinho P.M."/>
            <person name="Demir E."/>
            <person name="Dubchak I."/>
            <person name="Gentemann C."/>
            <person name="Eikrem W."/>
            <person name="Gready J.E."/>
            <person name="John U."/>
            <person name="Lanier W."/>
            <person name="Lindquist E.A."/>
            <person name="Lucas S."/>
            <person name="Mayer K.F."/>
            <person name="Moreau H."/>
            <person name="Not F."/>
            <person name="Otillar R."/>
            <person name="Panaud O."/>
            <person name="Pangilinan J."/>
            <person name="Paulsen I."/>
            <person name="Piegu B."/>
            <person name="Poliakov A."/>
            <person name="Robbens S."/>
            <person name="Schmutz J."/>
            <person name="Toulza E."/>
            <person name="Wyss T."/>
            <person name="Zelensky A."/>
            <person name="Zhou K."/>
            <person name="Armbrust E.V."/>
            <person name="Bhattacharya D."/>
            <person name="Goodenough U.W."/>
            <person name="Van de Peer Y."/>
            <person name="Grigoriev I.V."/>
        </authorList>
    </citation>
    <scope>NUCLEOTIDE SEQUENCE [LARGE SCALE GENOMIC DNA]</scope>
    <source>
        <strain evidence="10 11">CCMP1545</strain>
    </source>
</reference>
<dbReference type="AlphaFoldDB" id="C1MK91"/>
<evidence type="ECO:0000256" key="4">
    <source>
        <dbReference type="ARBA" id="ARBA00022946"/>
    </source>
</evidence>
<comment type="similarity">
    <text evidence="2 8">Belongs to the TIM21 family.</text>
</comment>
<keyword evidence="8" id="KW-0653">Protein transport</keyword>
<dbReference type="GO" id="GO:0005744">
    <property type="term" value="C:TIM23 mitochondrial import inner membrane translocase complex"/>
    <property type="evidence" value="ECO:0007669"/>
    <property type="project" value="UniProtKB-UniRule"/>
</dbReference>
<dbReference type="OrthoDB" id="436405at2759"/>
<evidence type="ECO:0000256" key="7">
    <source>
        <dbReference type="ARBA" id="ARBA00023136"/>
    </source>
</evidence>
<keyword evidence="8" id="KW-0811">Translocation</keyword>
<name>C1MK91_MICPC</name>
<sequence length="171" mass="18028">RASARAAAAASSESAKSARADVATTRGGTYDEITDKWIPEKPVTAVESVSYGAVALVGVGVAVGALWYGIGELLFAPPAQAAFDEALLLLERDPRIAVRVGTPMTSYGNEGRSRRGRQQLAHATEVDGHGNEWIIAQGAVRGPQGRGAVHLKARKDKESGEWVFAYVAVDV</sequence>
<evidence type="ECO:0000256" key="8">
    <source>
        <dbReference type="RuleBase" id="RU367142"/>
    </source>
</evidence>
<accession>C1MK91</accession>